<accession>A0ABS8DV81</accession>
<comment type="caution">
    <text evidence="1">The sequence shown here is derived from an EMBL/GenBank/DDBJ whole genome shotgun (WGS) entry which is preliminary data.</text>
</comment>
<gene>
    <name evidence="1" type="ORF">GEV37_12660</name>
</gene>
<dbReference type="RefSeq" id="WP_227390631.1">
    <property type="nucleotide sequence ID" value="NZ_JBHSCJ010000002.1"/>
</dbReference>
<evidence type="ECO:0000313" key="2">
    <source>
        <dbReference type="Proteomes" id="UP001319882"/>
    </source>
</evidence>
<proteinExistence type="predicted"/>
<reference evidence="1 2" key="1">
    <citation type="journal article" date="2021" name="Sci. Rep.">
        <title>Genome analysis of a halophilic bacterium Halomonas malpeensis YU-PRIM-29(T) reveals its exopolysaccharide and pigment producing capabilities.</title>
        <authorList>
            <person name="Athmika"/>
            <person name="Ghate S.D."/>
            <person name="Arun A.B."/>
            <person name="Rao S.S."/>
            <person name="Kumar S.T.A."/>
            <person name="Kandiyil M.K."/>
            <person name="Saptami K."/>
            <person name="Rekha P.D."/>
        </authorList>
    </citation>
    <scope>NUCLEOTIDE SEQUENCE [LARGE SCALE GENOMIC DNA]</scope>
    <source>
        <strain evidence="2">prim 29</strain>
    </source>
</reference>
<keyword evidence="2" id="KW-1185">Reference proteome</keyword>
<dbReference type="EMBL" id="WHVL01000005">
    <property type="protein sequence ID" value="MCB8889965.1"/>
    <property type="molecule type" value="Genomic_DNA"/>
</dbReference>
<dbReference type="Proteomes" id="UP001319882">
    <property type="component" value="Unassembled WGS sequence"/>
</dbReference>
<evidence type="ECO:0000313" key="1">
    <source>
        <dbReference type="EMBL" id="MCB8889965.1"/>
    </source>
</evidence>
<protein>
    <submittedName>
        <fullName evidence="1">Uncharacterized protein</fullName>
    </submittedName>
</protein>
<sequence length="104" mass="11768">MRKPAYRHNGIYIDDPVTGVKTSLSAMAKRHGVSPYMVTKRYHAGVRGAALIEPYNPAQLFEEHLARQRAEAEKRERIFWTNTWGLACPMSRLGDVLNRGEGAQ</sequence>
<name>A0ABS8DV81_9GAMM</name>
<organism evidence="1 2">
    <name type="scientific">Vreelandella malpeensis</name>
    <dbReference type="NCBI Taxonomy" id="1172368"/>
    <lineage>
        <taxon>Bacteria</taxon>
        <taxon>Pseudomonadati</taxon>
        <taxon>Pseudomonadota</taxon>
        <taxon>Gammaproteobacteria</taxon>
        <taxon>Oceanospirillales</taxon>
        <taxon>Halomonadaceae</taxon>
        <taxon>Vreelandella</taxon>
    </lineage>
</organism>